<keyword evidence="1" id="KW-0812">Transmembrane</keyword>
<evidence type="ECO:0000313" key="3">
    <source>
        <dbReference type="Proteomes" id="UP000518266"/>
    </source>
</evidence>
<dbReference type="AlphaFoldDB" id="A0A7J5XZF5"/>
<protein>
    <submittedName>
        <fullName evidence="2">Uncharacterized protein</fullName>
    </submittedName>
</protein>
<feature type="transmembrane region" description="Helical" evidence="1">
    <location>
        <begin position="52"/>
        <end position="73"/>
    </location>
</feature>
<proteinExistence type="predicted"/>
<reference evidence="2 3" key="1">
    <citation type="submission" date="2020-03" db="EMBL/GenBank/DDBJ databases">
        <title>Dissostichus mawsoni Genome sequencing and assembly.</title>
        <authorList>
            <person name="Park H."/>
        </authorList>
    </citation>
    <scope>NUCLEOTIDE SEQUENCE [LARGE SCALE GENOMIC DNA]</scope>
    <source>
        <strain evidence="2">DM0001</strain>
        <tissue evidence="2">Muscle</tissue>
    </source>
</reference>
<dbReference type="EMBL" id="JAAKFY010000019">
    <property type="protein sequence ID" value="KAF3841877.1"/>
    <property type="molecule type" value="Genomic_DNA"/>
</dbReference>
<dbReference type="Proteomes" id="UP000518266">
    <property type="component" value="Unassembled WGS sequence"/>
</dbReference>
<organism evidence="2 3">
    <name type="scientific">Dissostichus mawsoni</name>
    <name type="common">Antarctic cod</name>
    <dbReference type="NCBI Taxonomy" id="36200"/>
    <lineage>
        <taxon>Eukaryota</taxon>
        <taxon>Metazoa</taxon>
        <taxon>Chordata</taxon>
        <taxon>Craniata</taxon>
        <taxon>Vertebrata</taxon>
        <taxon>Euteleostomi</taxon>
        <taxon>Actinopterygii</taxon>
        <taxon>Neopterygii</taxon>
        <taxon>Teleostei</taxon>
        <taxon>Neoteleostei</taxon>
        <taxon>Acanthomorphata</taxon>
        <taxon>Eupercaria</taxon>
        <taxon>Perciformes</taxon>
        <taxon>Notothenioidei</taxon>
        <taxon>Nototheniidae</taxon>
        <taxon>Dissostichus</taxon>
    </lineage>
</organism>
<keyword evidence="1" id="KW-1133">Transmembrane helix</keyword>
<sequence length="114" mass="11840">MDAVIGDVTLLGLAAGSLEEVTPSVALLSAGFGVLVLLGDFGVFVGVLMGDLLVVVVEVVSTLGGFLLSWRLLHELAVIPADKDHFPGETVPSPPAAHQEPRGHTHICNLLLPL</sequence>
<evidence type="ECO:0000256" key="1">
    <source>
        <dbReference type="SAM" id="Phobius"/>
    </source>
</evidence>
<feature type="transmembrane region" description="Helical" evidence="1">
    <location>
        <begin position="25"/>
        <end position="45"/>
    </location>
</feature>
<comment type="caution">
    <text evidence="2">The sequence shown here is derived from an EMBL/GenBank/DDBJ whole genome shotgun (WGS) entry which is preliminary data.</text>
</comment>
<keyword evidence="1" id="KW-0472">Membrane</keyword>
<name>A0A7J5XZF5_DISMA</name>
<gene>
    <name evidence="2" type="ORF">F7725_023828</name>
</gene>
<keyword evidence="3" id="KW-1185">Reference proteome</keyword>
<evidence type="ECO:0000313" key="2">
    <source>
        <dbReference type="EMBL" id="KAF3841877.1"/>
    </source>
</evidence>
<feature type="non-terminal residue" evidence="2">
    <location>
        <position position="1"/>
    </location>
</feature>
<accession>A0A7J5XZF5</accession>